<reference evidence="1 2" key="2">
    <citation type="journal article" date="2022" name="Mol. Ecol. Resour.">
        <title>The genomes of chicory, endive, great burdock and yacon provide insights into Asteraceae paleo-polyploidization history and plant inulin production.</title>
        <authorList>
            <person name="Fan W."/>
            <person name="Wang S."/>
            <person name="Wang H."/>
            <person name="Wang A."/>
            <person name="Jiang F."/>
            <person name="Liu H."/>
            <person name="Zhao H."/>
            <person name="Xu D."/>
            <person name="Zhang Y."/>
        </authorList>
    </citation>
    <scope>NUCLEOTIDE SEQUENCE [LARGE SCALE GENOMIC DNA]</scope>
    <source>
        <strain evidence="2">cv. Punajuju</strain>
        <tissue evidence="1">Leaves</tissue>
    </source>
</reference>
<reference evidence="2" key="1">
    <citation type="journal article" date="2022" name="Mol. Ecol. Resour.">
        <title>The genomes of chicory, endive, great burdock and yacon provide insights into Asteraceae palaeo-polyploidization history and plant inulin production.</title>
        <authorList>
            <person name="Fan W."/>
            <person name="Wang S."/>
            <person name="Wang H."/>
            <person name="Wang A."/>
            <person name="Jiang F."/>
            <person name="Liu H."/>
            <person name="Zhao H."/>
            <person name="Xu D."/>
            <person name="Zhang Y."/>
        </authorList>
    </citation>
    <scope>NUCLEOTIDE SEQUENCE [LARGE SCALE GENOMIC DNA]</scope>
    <source>
        <strain evidence="2">cv. Punajuju</strain>
    </source>
</reference>
<name>A0ACB9DTS7_CICIN</name>
<evidence type="ECO:0000313" key="1">
    <source>
        <dbReference type="EMBL" id="KAI3750064.1"/>
    </source>
</evidence>
<sequence>MISQEHHQASANSIKTTLESSSIHLLNLSIMSCCSGKCGCGSSCKCGSGCNGCGMYPDIETSATTAMIVDGVAPKQMFAEGSESSFVAEGGHACKCGDNCKCNPCNC</sequence>
<evidence type="ECO:0000313" key="2">
    <source>
        <dbReference type="Proteomes" id="UP001055811"/>
    </source>
</evidence>
<organism evidence="1 2">
    <name type="scientific">Cichorium intybus</name>
    <name type="common">Chicory</name>
    <dbReference type="NCBI Taxonomy" id="13427"/>
    <lineage>
        <taxon>Eukaryota</taxon>
        <taxon>Viridiplantae</taxon>
        <taxon>Streptophyta</taxon>
        <taxon>Embryophyta</taxon>
        <taxon>Tracheophyta</taxon>
        <taxon>Spermatophyta</taxon>
        <taxon>Magnoliopsida</taxon>
        <taxon>eudicotyledons</taxon>
        <taxon>Gunneridae</taxon>
        <taxon>Pentapetalae</taxon>
        <taxon>asterids</taxon>
        <taxon>campanulids</taxon>
        <taxon>Asterales</taxon>
        <taxon>Asteraceae</taxon>
        <taxon>Cichorioideae</taxon>
        <taxon>Cichorieae</taxon>
        <taxon>Cichoriinae</taxon>
        <taxon>Cichorium</taxon>
    </lineage>
</organism>
<dbReference type="EMBL" id="CM042012">
    <property type="protein sequence ID" value="KAI3750064.1"/>
    <property type="molecule type" value="Genomic_DNA"/>
</dbReference>
<dbReference type="Proteomes" id="UP001055811">
    <property type="component" value="Linkage Group LG04"/>
</dbReference>
<comment type="caution">
    <text evidence="1">The sequence shown here is derived from an EMBL/GenBank/DDBJ whole genome shotgun (WGS) entry which is preliminary data.</text>
</comment>
<accession>A0ACB9DTS7</accession>
<protein>
    <submittedName>
        <fullName evidence="1">Uncharacterized protein</fullName>
    </submittedName>
</protein>
<proteinExistence type="predicted"/>
<gene>
    <name evidence="1" type="ORF">L2E82_20688</name>
</gene>
<keyword evidence="2" id="KW-1185">Reference proteome</keyword>